<evidence type="ECO:0000313" key="11">
    <source>
        <dbReference type="Proteomes" id="UP001652625"/>
    </source>
</evidence>
<accession>A0ABM4C2S7</accession>
<evidence type="ECO:0000313" key="12">
    <source>
        <dbReference type="RefSeq" id="XP_065655851.1"/>
    </source>
</evidence>
<dbReference type="InterPro" id="IPR021190">
    <property type="entry name" value="Pept_M10A"/>
</dbReference>
<evidence type="ECO:0000256" key="1">
    <source>
        <dbReference type="ARBA" id="ARBA00001947"/>
    </source>
</evidence>
<name>A0ABM4C2S7_HYDVU</name>
<keyword evidence="7" id="KW-0862">Zinc</keyword>
<feature type="chain" id="PRO_5045355574" evidence="9">
    <location>
        <begin position="18"/>
        <end position="296"/>
    </location>
</feature>
<dbReference type="Pfam" id="PF01471">
    <property type="entry name" value="PG_binding_1"/>
    <property type="match status" value="1"/>
</dbReference>
<sequence>MAFLSLILFGFFSLSICMDNPTTFLKRYGYLQSGYNDNNSLTSAIKKMQKFGNLPETGVLDKQTLKLMSTPRCGVSDHNHSGYSSKKWTKDKLTYKIINHTPDLGLAETARIIQEAFDKWSQVTPLTFTRGYGNTDMIVDFGNLRHSSCAFDFDGPGGVLAHAFFPPDGRTHFDEDEHFTDKTTAGTNLLWVAAHEFGHALGLEHSAVQGSLMYPYYQGYKEPFVLHQNDISRIQQLYYGSGGATVPPPPITALPPGACTNFYGDSYCETIKYGCTWDHWKDFMRNNCYKTCFCKA</sequence>
<evidence type="ECO:0000259" key="10">
    <source>
        <dbReference type="SMART" id="SM00235"/>
    </source>
</evidence>
<evidence type="ECO:0000256" key="3">
    <source>
        <dbReference type="ARBA" id="ARBA00022670"/>
    </source>
</evidence>
<dbReference type="InterPro" id="IPR033739">
    <property type="entry name" value="M10A_MMP"/>
</dbReference>
<dbReference type="SUPFAM" id="SSF55486">
    <property type="entry name" value="Metalloproteases ('zincins'), catalytic domain"/>
    <property type="match status" value="1"/>
</dbReference>
<feature type="signal peptide" evidence="9">
    <location>
        <begin position="1"/>
        <end position="17"/>
    </location>
</feature>
<dbReference type="RefSeq" id="XP_065655851.1">
    <property type="nucleotide sequence ID" value="XM_065799779.1"/>
</dbReference>
<dbReference type="SMART" id="SM00235">
    <property type="entry name" value="ZnMc"/>
    <property type="match status" value="1"/>
</dbReference>
<keyword evidence="6" id="KW-0378">Hydrolase</keyword>
<dbReference type="PRINTS" id="PR00138">
    <property type="entry name" value="MATRIXIN"/>
</dbReference>
<dbReference type="Proteomes" id="UP001652625">
    <property type="component" value="Chromosome 06"/>
</dbReference>
<evidence type="ECO:0000256" key="2">
    <source>
        <dbReference type="ARBA" id="ARBA00010370"/>
    </source>
</evidence>
<keyword evidence="8" id="KW-0482">Metalloprotease</keyword>
<comment type="similarity">
    <text evidence="2">Belongs to the peptidase M10A family.</text>
</comment>
<dbReference type="InterPro" id="IPR024079">
    <property type="entry name" value="MetalloPept_cat_dom_sf"/>
</dbReference>
<gene>
    <name evidence="12" type="primary">LOC100199972</name>
</gene>
<dbReference type="Gene3D" id="3.40.390.10">
    <property type="entry name" value="Collagenase (Catalytic Domain)"/>
    <property type="match status" value="1"/>
</dbReference>
<evidence type="ECO:0000256" key="4">
    <source>
        <dbReference type="ARBA" id="ARBA00022723"/>
    </source>
</evidence>
<dbReference type="InterPro" id="IPR002477">
    <property type="entry name" value="Peptidoglycan-bd-like"/>
</dbReference>
<keyword evidence="3" id="KW-0645">Protease</keyword>
<feature type="domain" description="Peptidase metallopeptidase" evidence="10">
    <location>
        <begin position="84"/>
        <end position="240"/>
    </location>
</feature>
<organism evidence="11 12">
    <name type="scientific">Hydra vulgaris</name>
    <name type="common">Hydra</name>
    <name type="synonym">Hydra attenuata</name>
    <dbReference type="NCBI Taxonomy" id="6087"/>
    <lineage>
        <taxon>Eukaryota</taxon>
        <taxon>Metazoa</taxon>
        <taxon>Cnidaria</taxon>
        <taxon>Hydrozoa</taxon>
        <taxon>Hydroidolina</taxon>
        <taxon>Anthoathecata</taxon>
        <taxon>Aplanulata</taxon>
        <taxon>Hydridae</taxon>
        <taxon>Hydra</taxon>
    </lineage>
</organism>
<dbReference type="SUPFAM" id="SSF47090">
    <property type="entry name" value="PGBD-like"/>
    <property type="match status" value="1"/>
</dbReference>
<dbReference type="InterPro" id="IPR006026">
    <property type="entry name" value="Peptidase_Metallo"/>
</dbReference>
<evidence type="ECO:0000256" key="8">
    <source>
        <dbReference type="ARBA" id="ARBA00023049"/>
    </source>
</evidence>
<dbReference type="InterPro" id="IPR036365">
    <property type="entry name" value="PGBD-like_sf"/>
</dbReference>
<evidence type="ECO:0000256" key="9">
    <source>
        <dbReference type="SAM" id="SignalP"/>
    </source>
</evidence>
<dbReference type="Pfam" id="PF00413">
    <property type="entry name" value="Peptidase_M10"/>
    <property type="match status" value="1"/>
</dbReference>
<keyword evidence="4" id="KW-0479">Metal-binding</keyword>
<evidence type="ECO:0000256" key="6">
    <source>
        <dbReference type="ARBA" id="ARBA00022801"/>
    </source>
</evidence>
<protein>
    <submittedName>
        <fullName evidence="12">Matrilysin isoform X2</fullName>
    </submittedName>
</protein>
<keyword evidence="5 9" id="KW-0732">Signal</keyword>
<evidence type="ECO:0000256" key="5">
    <source>
        <dbReference type="ARBA" id="ARBA00022729"/>
    </source>
</evidence>
<proteinExistence type="inferred from homology"/>
<dbReference type="PANTHER" id="PTHR10201:SF291">
    <property type="entry name" value="MATRIX METALLOPROTEINASE 1, ISOFORM C-RELATED"/>
    <property type="match status" value="1"/>
</dbReference>
<keyword evidence="11" id="KW-1185">Reference proteome</keyword>
<dbReference type="InterPro" id="IPR001818">
    <property type="entry name" value="Pept_M10_metallopeptidase"/>
</dbReference>
<dbReference type="CDD" id="cd04278">
    <property type="entry name" value="ZnMc_MMP"/>
    <property type="match status" value="1"/>
</dbReference>
<evidence type="ECO:0000256" key="7">
    <source>
        <dbReference type="ARBA" id="ARBA00022833"/>
    </source>
</evidence>
<dbReference type="GeneID" id="100199972"/>
<reference evidence="12" key="1">
    <citation type="submission" date="2025-08" db="UniProtKB">
        <authorList>
            <consortium name="RefSeq"/>
        </authorList>
    </citation>
    <scope>IDENTIFICATION</scope>
</reference>
<comment type="cofactor">
    <cofactor evidence="1">
        <name>Zn(2+)</name>
        <dbReference type="ChEBI" id="CHEBI:29105"/>
    </cofactor>
</comment>
<dbReference type="PANTHER" id="PTHR10201">
    <property type="entry name" value="MATRIX METALLOPROTEINASE"/>
    <property type="match status" value="1"/>
</dbReference>